<dbReference type="GO" id="GO:0003677">
    <property type="term" value="F:DNA binding"/>
    <property type="evidence" value="ECO:0007669"/>
    <property type="project" value="InterPro"/>
</dbReference>
<keyword evidence="3" id="KW-0804">Transcription</keyword>
<evidence type="ECO:0000256" key="2">
    <source>
        <dbReference type="ARBA" id="ARBA00022478"/>
    </source>
</evidence>
<feature type="compositionally biased region" description="Low complexity" evidence="5">
    <location>
        <begin position="40"/>
        <end position="52"/>
    </location>
</feature>
<proteinExistence type="predicted"/>
<dbReference type="PANTHER" id="PTHR13408:SF0">
    <property type="entry name" value="DNA-DIRECTED RNA POLYMERASE III SUBUNIT RPC4"/>
    <property type="match status" value="1"/>
</dbReference>
<evidence type="ECO:0000313" key="6">
    <source>
        <dbReference type="EMBL" id="CCA16734.1"/>
    </source>
</evidence>
<feature type="region of interest" description="Disordered" evidence="5">
    <location>
        <begin position="235"/>
        <end position="283"/>
    </location>
</feature>
<reference evidence="6" key="2">
    <citation type="submission" date="2011-02" db="EMBL/GenBank/DDBJ databases">
        <authorList>
            <person name="MacLean D."/>
        </authorList>
    </citation>
    <scope>NUCLEOTIDE SEQUENCE</scope>
</reference>
<dbReference type="Pfam" id="PF05132">
    <property type="entry name" value="RNA_pol_Rpc4"/>
    <property type="match status" value="1"/>
</dbReference>
<sequence length="359" mass="38635">MSGNSTNASKNAAQARLTTLRAPGNRTGDASGSSNRRPRFTPSAAPRRTAPPVVKIENESFPSRQSTERRPPRVGLLPPSGNRVRGRGDIGDRGRGGRNFNRGRGNLPTGKVAFVGTLAGGSSFDGGGSSLPSQRSAVSAADGFGISVLDDRIESERAADDNEPTHTQWPPIVKSPLEPITLPFGRAPEPQHVGELFSHSDANSQPLMDDSLMFFQLPTTLPLAKAKRVAIVKDESTDTEEEVDEAGNPFKIEQSDTGAKADKNKEPLEKRTEPQTDESLSFDQSLHRAPGGYIGKLCIRKSGKTVLMLDDKAFDVSMAQTPTFCEDVYSIDPESNQLFILGSVARHLIVTPDFDSLLA</sequence>
<evidence type="ECO:0000256" key="3">
    <source>
        <dbReference type="ARBA" id="ARBA00023163"/>
    </source>
</evidence>
<feature type="region of interest" description="Disordered" evidence="5">
    <location>
        <begin position="1"/>
        <end position="106"/>
    </location>
</feature>
<name>F0W6I9_9STRA</name>
<evidence type="ECO:0000256" key="1">
    <source>
        <dbReference type="ARBA" id="ARBA00004123"/>
    </source>
</evidence>
<gene>
    <name evidence="6" type="primary">AlNc14C25G2479</name>
    <name evidence="7" type="synonym">AlNc14C135G7071</name>
    <name evidence="6" type="ORF">ALNC14_028770</name>
    <name evidence="7" type="ORF">ALNC14_079800</name>
</gene>
<organism evidence="6">
    <name type="scientific">Albugo laibachii Nc14</name>
    <dbReference type="NCBI Taxonomy" id="890382"/>
    <lineage>
        <taxon>Eukaryota</taxon>
        <taxon>Sar</taxon>
        <taxon>Stramenopiles</taxon>
        <taxon>Oomycota</taxon>
        <taxon>Peronosporomycetes</taxon>
        <taxon>Albuginales</taxon>
        <taxon>Albuginaceae</taxon>
        <taxon>Albugo</taxon>
    </lineage>
</organism>
<dbReference type="AlphaFoldDB" id="F0W6I9"/>
<evidence type="ECO:0000313" key="7">
    <source>
        <dbReference type="EMBL" id="CCA21837.1"/>
    </source>
</evidence>
<protein>
    <submittedName>
        <fullName evidence="7">Uncharacterized protein AlNc14C135G7071</fullName>
    </submittedName>
    <submittedName>
        <fullName evidence="6">Uncharacterized protein AlNc14C25G2479</fullName>
    </submittedName>
</protein>
<evidence type="ECO:0000256" key="4">
    <source>
        <dbReference type="ARBA" id="ARBA00023242"/>
    </source>
</evidence>
<comment type="subcellular location">
    <subcellularLocation>
        <location evidence="1">Nucleus</location>
    </subcellularLocation>
</comment>
<dbReference type="GO" id="GO:0005666">
    <property type="term" value="C:RNA polymerase III complex"/>
    <property type="evidence" value="ECO:0007669"/>
    <property type="project" value="InterPro"/>
</dbReference>
<feature type="compositionally biased region" description="Polar residues" evidence="5">
    <location>
        <begin position="1"/>
        <end position="12"/>
    </location>
</feature>
<reference evidence="6" key="1">
    <citation type="journal article" date="2011" name="PLoS Biol.">
        <title>Gene gain and loss during evolution of obligate parasitism in the white rust pathogen of Arabidopsis thaliana.</title>
        <authorList>
            <person name="Kemen E."/>
            <person name="Gardiner A."/>
            <person name="Schultz-Larsen T."/>
            <person name="Kemen A.C."/>
            <person name="Balmuth A.L."/>
            <person name="Robert-Seilaniantz A."/>
            <person name="Bailey K."/>
            <person name="Holub E."/>
            <person name="Studholme D.J."/>
            <person name="Maclean D."/>
            <person name="Jones J.D."/>
        </authorList>
    </citation>
    <scope>NUCLEOTIDE SEQUENCE</scope>
</reference>
<keyword evidence="2" id="KW-0240">DNA-directed RNA polymerase</keyword>
<dbReference type="GO" id="GO:0042797">
    <property type="term" value="P:tRNA transcription by RNA polymerase III"/>
    <property type="evidence" value="ECO:0007669"/>
    <property type="project" value="TreeGrafter"/>
</dbReference>
<keyword evidence="4" id="KW-0539">Nucleus</keyword>
<feature type="compositionally biased region" description="Basic and acidic residues" evidence="5">
    <location>
        <begin position="86"/>
        <end position="95"/>
    </location>
</feature>
<accession>F0W6I9</accession>
<dbReference type="HOGENOM" id="CLU_067462_0_0_1"/>
<dbReference type="EMBL" id="FR824070">
    <property type="protein sequence ID" value="CCA16734.1"/>
    <property type="molecule type" value="Genomic_DNA"/>
</dbReference>
<dbReference type="EMBL" id="FR824180">
    <property type="protein sequence ID" value="CCA21837.1"/>
    <property type="molecule type" value="Genomic_DNA"/>
</dbReference>
<dbReference type="PANTHER" id="PTHR13408">
    <property type="entry name" value="DNA-DIRECTED RNA POLYMERASE III"/>
    <property type="match status" value="1"/>
</dbReference>
<evidence type="ECO:0000256" key="5">
    <source>
        <dbReference type="SAM" id="MobiDB-lite"/>
    </source>
</evidence>
<feature type="compositionally biased region" description="Basic and acidic residues" evidence="5">
    <location>
        <begin position="259"/>
        <end position="274"/>
    </location>
</feature>
<dbReference type="InterPro" id="IPR007811">
    <property type="entry name" value="RPC4"/>
</dbReference>